<name>A0A553NX92_TIGCA</name>
<proteinExistence type="predicted"/>
<evidence type="ECO:0000313" key="2">
    <source>
        <dbReference type="Proteomes" id="UP000318571"/>
    </source>
</evidence>
<reference evidence="1 2" key="1">
    <citation type="journal article" date="2018" name="Nat. Ecol. Evol.">
        <title>Genomic signatures of mitonuclear coevolution across populations of Tigriopus californicus.</title>
        <authorList>
            <person name="Barreto F.S."/>
            <person name="Watson E.T."/>
            <person name="Lima T.G."/>
            <person name="Willett C.S."/>
            <person name="Edmands S."/>
            <person name="Li W."/>
            <person name="Burton R.S."/>
        </authorList>
    </citation>
    <scope>NUCLEOTIDE SEQUENCE [LARGE SCALE GENOMIC DNA]</scope>
    <source>
        <strain evidence="1 2">San Diego</strain>
    </source>
</reference>
<accession>A0A553NX92</accession>
<dbReference type="AlphaFoldDB" id="A0A553NX92"/>
<gene>
    <name evidence="1" type="ORF">TCAL_04843</name>
</gene>
<dbReference type="EMBL" id="VCGU01000009">
    <property type="protein sequence ID" value="TRY70055.1"/>
    <property type="molecule type" value="Genomic_DNA"/>
</dbReference>
<dbReference type="Proteomes" id="UP000318571">
    <property type="component" value="Chromosome 9"/>
</dbReference>
<organism evidence="1 2">
    <name type="scientific">Tigriopus californicus</name>
    <name type="common">Marine copepod</name>
    <dbReference type="NCBI Taxonomy" id="6832"/>
    <lineage>
        <taxon>Eukaryota</taxon>
        <taxon>Metazoa</taxon>
        <taxon>Ecdysozoa</taxon>
        <taxon>Arthropoda</taxon>
        <taxon>Crustacea</taxon>
        <taxon>Multicrustacea</taxon>
        <taxon>Hexanauplia</taxon>
        <taxon>Copepoda</taxon>
        <taxon>Harpacticoida</taxon>
        <taxon>Harpacticidae</taxon>
        <taxon>Tigriopus</taxon>
    </lineage>
</organism>
<protein>
    <submittedName>
        <fullName evidence="1">Uncharacterized protein</fullName>
    </submittedName>
</protein>
<evidence type="ECO:0000313" key="1">
    <source>
        <dbReference type="EMBL" id="TRY70055.1"/>
    </source>
</evidence>
<sequence>MNNHFCNVIVVLGEDGDFVSLGQMSLDTRMKEVTDMVLTKKNLDGLGQHVFLGYMRPYKEIVLLPAEAKLSDAKSAIIRDTSTYVVDDILLQGNLSESPPAG</sequence>
<keyword evidence="2" id="KW-1185">Reference proteome</keyword>
<comment type="caution">
    <text evidence="1">The sequence shown here is derived from an EMBL/GenBank/DDBJ whole genome shotgun (WGS) entry which is preliminary data.</text>
</comment>